<comment type="caution">
    <text evidence="2">The sequence shown here is derived from an EMBL/GenBank/DDBJ whole genome shotgun (WGS) entry which is preliminary data.</text>
</comment>
<dbReference type="HOGENOM" id="CLU_022868_0_0_6"/>
<sequence>MLDTTEVAAALKALDAQMNAAGLLPLVAVSTRLDQLVARLDTEGFLSLRTLPGFWALLALWELPNNNLKATEPRPTDVLDDAVDDVETSSDEQYPAPAAEPLCLPHPHTAIRDAHLGKRFDKLILRLQRSAAQAAGDLAPIERLEDILNLSEESLLKLGGVGKTYRDDWYELKALYMNASEGVLPMQPEAADMSPTHFDVHDDMLLNLMQLDTSERKAVAKLERSIGTVSIQTILNFRSLDQAAVKTWGNRSVTQVLQVRQRLIDELQRIANGTLDFRTDQTSLITTRSHSFESVEALGHFLLGRLDSYLAGLDETRQLIFQHRWGFVDERLTLSEVGIKFGVSRERIRQLESIINEQLNNCLTLDTDDIWQAAQGLRHDELRLQMGDLCACFNDQAYFHEFLTFVSHGRLASLSSLTLPPLGLLEDYFALHGTAIAQQTVLQELQKCLGCDEKNAHGALHYLQAQGQVALADGQVRPLRLKKHEAAAAVLSEHTNGLPWLDITRYANSRGISRSPFSEQIVGHGLHDSPLMYVSGKGVYRHTRFIDFDSIDDTAIFDALHGYFANLEREVSHLSEAHSDSPVLRQHDYYIVRYLVKMHGEAHGIYFNGKSQTDSISLNPEFELYSQKSVILQALQRGRAPMTTNELAQLLKSRSLRHAKLYINELTLTNQLVQVDRMLYTTPELGYENVDLDAMRQAINEVLLHHSKPVDPSVIQTELNLRQGATYPKYFYGSLARFFAQQQHWHRRQSLFALQPIAFSSLTGAIESLCSTDESMEVSVEVLHRHIAITDEAARVSIYNWRGAKARSLTGVSAEEDEEAESN</sequence>
<reference evidence="2 3" key="1">
    <citation type="journal article" date="2011" name="J. Bacteriol.">
        <title>Draft genome sequence of the polycyclic aromatic hydrocarbon-degrading, genetically engineered bioluminescent bioreporter Pseudomonas fluorescens HK44.</title>
        <authorList>
            <person name="Chauhan A."/>
            <person name="Layton A.C."/>
            <person name="Williams D.E."/>
            <person name="Smartt A.E."/>
            <person name="Ripp S."/>
            <person name="Karpinets T.V."/>
            <person name="Brown S.D."/>
            <person name="Sayler G.S."/>
        </authorList>
    </citation>
    <scope>NUCLEOTIDE SEQUENCE [LARGE SCALE GENOMIC DNA]</scope>
    <source>
        <strain evidence="2 3">HK44</strain>
    </source>
</reference>
<dbReference type="InterPro" id="IPR013324">
    <property type="entry name" value="RNA_pol_sigma_r3/r4-like"/>
</dbReference>
<dbReference type="Gene3D" id="1.10.10.10">
    <property type="entry name" value="Winged helix-like DNA-binding domain superfamily/Winged helix DNA-binding domain"/>
    <property type="match status" value="1"/>
</dbReference>
<dbReference type="InterPro" id="IPR007630">
    <property type="entry name" value="RNA_pol_sigma70_r4"/>
</dbReference>
<proteinExistence type="predicted"/>
<dbReference type="Proteomes" id="UP000022611">
    <property type="component" value="Unassembled WGS sequence"/>
</dbReference>
<dbReference type="OrthoDB" id="9798761at2"/>
<dbReference type="GO" id="GO:0003700">
    <property type="term" value="F:DNA-binding transcription factor activity"/>
    <property type="evidence" value="ECO:0007669"/>
    <property type="project" value="InterPro"/>
</dbReference>
<dbReference type="eggNOG" id="COG0568">
    <property type="taxonomic scope" value="Bacteria"/>
</dbReference>
<dbReference type="Pfam" id="PF04545">
    <property type="entry name" value="Sigma70_r4"/>
    <property type="match status" value="1"/>
</dbReference>
<organism evidence="2 3">
    <name type="scientific">Pseudomonas fluorescens HK44</name>
    <dbReference type="NCBI Taxonomy" id="1042209"/>
    <lineage>
        <taxon>Bacteria</taxon>
        <taxon>Pseudomonadati</taxon>
        <taxon>Pseudomonadota</taxon>
        <taxon>Gammaproteobacteria</taxon>
        <taxon>Pseudomonadales</taxon>
        <taxon>Pseudomonadaceae</taxon>
        <taxon>Pseudomonas</taxon>
    </lineage>
</organism>
<dbReference type="PATRIC" id="fig|1042209.11.peg.6111"/>
<feature type="domain" description="RNA polymerase sigma-70 region 4" evidence="1">
    <location>
        <begin position="310"/>
        <end position="353"/>
    </location>
</feature>
<dbReference type="EMBL" id="AFOY02000028">
    <property type="protein sequence ID" value="EXF91106.1"/>
    <property type="molecule type" value="Genomic_DNA"/>
</dbReference>
<dbReference type="SUPFAM" id="SSF88659">
    <property type="entry name" value="Sigma3 and sigma4 domains of RNA polymerase sigma factors"/>
    <property type="match status" value="1"/>
</dbReference>
<gene>
    <name evidence="2" type="ORF">HK44_019695</name>
</gene>
<evidence type="ECO:0000259" key="1">
    <source>
        <dbReference type="Pfam" id="PF04545"/>
    </source>
</evidence>
<evidence type="ECO:0000313" key="2">
    <source>
        <dbReference type="EMBL" id="EXF91106.1"/>
    </source>
</evidence>
<dbReference type="RefSeq" id="WP_019692257.1">
    <property type="nucleotide sequence ID" value="NZ_AFOY02000028.1"/>
</dbReference>
<dbReference type="GO" id="GO:0006352">
    <property type="term" value="P:DNA-templated transcription initiation"/>
    <property type="evidence" value="ECO:0007669"/>
    <property type="project" value="InterPro"/>
</dbReference>
<dbReference type="InterPro" id="IPR036388">
    <property type="entry name" value="WH-like_DNA-bd_sf"/>
</dbReference>
<protein>
    <recommendedName>
        <fullName evidence="1">RNA polymerase sigma-70 region 4 domain-containing protein</fullName>
    </recommendedName>
</protein>
<evidence type="ECO:0000313" key="3">
    <source>
        <dbReference type="Proteomes" id="UP000022611"/>
    </source>
</evidence>
<name>A0A010RDZ2_PSEFL</name>
<accession>A0A010RDZ2</accession>
<dbReference type="AlphaFoldDB" id="A0A010RDZ2"/>